<feature type="domain" description="Mycothiol-dependent maleylpyruvate isomerase metal-binding" evidence="2">
    <location>
        <begin position="8"/>
        <end position="98"/>
    </location>
</feature>
<dbReference type="GO" id="GO:0016853">
    <property type="term" value="F:isomerase activity"/>
    <property type="evidence" value="ECO:0007669"/>
    <property type="project" value="UniProtKB-KW"/>
</dbReference>
<evidence type="ECO:0000259" key="2">
    <source>
        <dbReference type="Pfam" id="PF11716"/>
    </source>
</evidence>
<dbReference type="InterPro" id="IPR010872">
    <property type="entry name" value="MDMPI_C-term_domain"/>
</dbReference>
<evidence type="ECO:0000259" key="1">
    <source>
        <dbReference type="Pfam" id="PF07398"/>
    </source>
</evidence>
<name>A0ABV9PWN6_9ACTN</name>
<comment type="caution">
    <text evidence="3">The sequence shown here is derived from an EMBL/GenBank/DDBJ whole genome shotgun (WGS) entry which is preliminary data.</text>
</comment>
<dbReference type="InterPro" id="IPR024344">
    <property type="entry name" value="MDMPI_metal-binding"/>
</dbReference>
<dbReference type="InterPro" id="IPR034660">
    <property type="entry name" value="DinB/YfiT-like"/>
</dbReference>
<dbReference type="SUPFAM" id="SSF109854">
    <property type="entry name" value="DinB/YfiT-like putative metalloenzymes"/>
    <property type="match status" value="1"/>
</dbReference>
<dbReference type="Proteomes" id="UP001595836">
    <property type="component" value="Unassembled WGS sequence"/>
</dbReference>
<dbReference type="RefSeq" id="WP_344995255.1">
    <property type="nucleotide sequence ID" value="NZ_BAABCD010000050.1"/>
</dbReference>
<dbReference type="Pfam" id="PF07398">
    <property type="entry name" value="MDMPI_C"/>
    <property type="match status" value="1"/>
</dbReference>
<accession>A0ABV9PWN6</accession>
<evidence type="ECO:0000313" key="3">
    <source>
        <dbReference type="EMBL" id="MFC4755766.1"/>
    </source>
</evidence>
<organism evidence="3 4">
    <name type="scientific">Dietzia aurantiaca</name>
    <dbReference type="NCBI Taxonomy" id="983873"/>
    <lineage>
        <taxon>Bacteria</taxon>
        <taxon>Bacillati</taxon>
        <taxon>Actinomycetota</taxon>
        <taxon>Actinomycetes</taxon>
        <taxon>Mycobacteriales</taxon>
        <taxon>Dietziaceae</taxon>
        <taxon>Dietzia</taxon>
    </lineage>
</organism>
<dbReference type="Pfam" id="PF11716">
    <property type="entry name" value="MDMPI_N"/>
    <property type="match status" value="1"/>
</dbReference>
<sequence length="211" mass="23029">MDIWKATHQARQDLADDLAGLDDAQWRQPTLCAEWDVEHVVAHLTAAASIGKWAWMRSIVGSRFRPAVHNDRRLREHLGSTPRKTLENFRAVINSTVAPTGDLPAYLGEVIVHSVDIRYPLGLPSRCDVDAATEVARFYVYRNFTVNSKTAAAGLHLRATDGPFSAGDGPEVSGPTLALVMAMAGRRSHLDQLTGDGMPLLADRLGHGTAR</sequence>
<dbReference type="InterPro" id="IPR017517">
    <property type="entry name" value="Maleyloyr_isom"/>
</dbReference>
<keyword evidence="3" id="KW-0413">Isomerase</keyword>
<keyword evidence="4" id="KW-1185">Reference proteome</keyword>
<dbReference type="Gene3D" id="1.20.120.450">
    <property type="entry name" value="dinb family like domain"/>
    <property type="match status" value="1"/>
</dbReference>
<dbReference type="EMBL" id="JBHSHP010000053">
    <property type="protein sequence ID" value="MFC4755766.1"/>
    <property type="molecule type" value="Genomic_DNA"/>
</dbReference>
<dbReference type="NCBIfam" id="TIGR03083">
    <property type="entry name" value="maleylpyruvate isomerase family mycothiol-dependent enzyme"/>
    <property type="match status" value="1"/>
</dbReference>
<reference evidence="4" key="1">
    <citation type="journal article" date="2019" name="Int. J. Syst. Evol. Microbiol.">
        <title>The Global Catalogue of Microorganisms (GCM) 10K type strain sequencing project: providing services to taxonomists for standard genome sequencing and annotation.</title>
        <authorList>
            <consortium name="The Broad Institute Genomics Platform"/>
            <consortium name="The Broad Institute Genome Sequencing Center for Infectious Disease"/>
            <person name="Wu L."/>
            <person name="Ma J."/>
        </authorList>
    </citation>
    <scope>NUCLEOTIDE SEQUENCE [LARGE SCALE GENOMIC DNA]</scope>
    <source>
        <strain evidence="4">JCM 11882</strain>
    </source>
</reference>
<evidence type="ECO:0000313" key="4">
    <source>
        <dbReference type="Proteomes" id="UP001595836"/>
    </source>
</evidence>
<feature type="domain" description="MDMPI C-terminal" evidence="1">
    <location>
        <begin position="128"/>
        <end position="202"/>
    </location>
</feature>
<gene>
    <name evidence="3" type="ORF">ACFO7U_13410</name>
</gene>
<protein>
    <submittedName>
        <fullName evidence="3">Maleylpyruvate isomerase family mycothiol-dependent enzyme</fullName>
    </submittedName>
</protein>
<proteinExistence type="predicted"/>